<evidence type="ECO:0000313" key="2">
    <source>
        <dbReference type="Proteomes" id="UP000662747"/>
    </source>
</evidence>
<dbReference type="InterPro" id="IPR029058">
    <property type="entry name" value="AB_hydrolase_fold"/>
</dbReference>
<protein>
    <recommendedName>
        <fullName evidence="3">Lipoprotein</fullName>
    </recommendedName>
</protein>
<name>A0ABX7NMF2_9BACT</name>
<evidence type="ECO:0000313" key="1">
    <source>
        <dbReference type="EMBL" id="QSQ20024.1"/>
    </source>
</evidence>
<accession>A0ABX7NMF2</accession>
<gene>
    <name evidence="1" type="ORF">JY651_32740</name>
</gene>
<dbReference type="PROSITE" id="PS51257">
    <property type="entry name" value="PROKAR_LIPOPROTEIN"/>
    <property type="match status" value="1"/>
</dbReference>
<dbReference type="Proteomes" id="UP000662747">
    <property type="component" value="Chromosome"/>
</dbReference>
<evidence type="ECO:0008006" key="3">
    <source>
        <dbReference type="Google" id="ProtNLM"/>
    </source>
</evidence>
<dbReference type="RefSeq" id="WP_206721605.1">
    <property type="nucleotide sequence ID" value="NZ_CP071090.1"/>
</dbReference>
<proteinExistence type="predicted"/>
<reference evidence="1 2" key="1">
    <citation type="submission" date="2021-02" db="EMBL/GenBank/DDBJ databases">
        <title>De Novo genome assembly of isolated myxobacteria.</title>
        <authorList>
            <person name="Stevens D.C."/>
        </authorList>
    </citation>
    <scope>NUCLEOTIDE SEQUENCE [LARGE SCALE GENOMIC DNA]</scope>
    <source>
        <strain evidence="2">SCPEA02</strain>
    </source>
</reference>
<keyword evidence="2" id="KW-1185">Reference proteome</keyword>
<sequence length="141" mass="15519">MSRWMSLLFVMASACGPWREPLSQPLDFDTVATELAAQVRKHMRTEKPRRTVHVYVPEGVDAEGSHVPLLYLEEGRALFFPDGAASTARAVVPRPSELIALGQRRDIVIIAVDPEPSADAVTLSDGRTRYITHVAMSPPPT</sequence>
<dbReference type="EMBL" id="CP071090">
    <property type="protein sequence ID" value="QSQ20024.1"/>
    <property type="molecule type" value="Genomic_DNA"/>
</dbReference>
<dbReference type="Gene3D" id="3.40.50.1820">
    <property type="entry name" value="alpha/beta hydrolase"/>
    <property type="match status" value="1"/>
</dbReference>
<organism evidence="1 2">
    <name type="scientific">Pyxidicoccus parkwayensis</name>
    <dbReference type="NCBI Taxonomy" id="2813578"/>
    <lineage>
        <taxon>Bacteria</taxon>
        <taxon>Pseudomonadati</taxon>
        <taxon>Myxococcota</taxon>
        <taxon>Myxococcia</taxon>
        <taxon>Myxococcales</taxon>
        <taxon>Cystobacterineae</taxon>
        <taxon>Myxococcaceae</taxon>
        <taxon>Pyxidicoccus</taxon>
    </lineage>
</organism>